<dbReference type="Proteomes" id="UP000077177">
    <property type="component" value="Chromosome"/>
</dbReference>
<reference evidence="2" key="1">
    <citation type="submission" date="2015-01" db="EMBL/GenBank/DDBJ databases">
        <title>Flavisolibacter sp./LCS9/ whole genome sequencing.</title>
        <authorList>
            <person name="Kim M.K."/>
            <person name="Srinivasan S."/>
            <person name="Lee J.-J."/>
        </authorList>
    </citation>
    <scope>NUCLEOTIDE SEQUENCE [LARGE SCALE GENOMIC DNA]</scope>
    <source>
        <strain evidence="2">LCS9</strain>
    </source>
</reference>
<reference evidence="1 2" key="2">
    <citation type="journal article" date="2016" name="Int. J. Syst. Evol. Microbiol.">
        <title>Flavisolibacter tropicus sp. nov., isolated from tropical soil.</title>
        <authorList>
            <person name="Lee J.J."/>
            <person name="Kang M.S."/>
            <person name="Kim G.S."/>
            <person name="Lee C.S."/>
            <person name="Lim S."/>
            <person name="Lee J."/>
            <person name="Roh S.H."/>
            <person name="Kang H."/>
            <person name="Ha J.M."/>
            <person name="Bae S."/>
            <person name="Jung H.Y."/>
            <person name="Kim M.K."/>
        </authorList>
    </citation>
    <scope>NUCLEOTIDE SEQUENCE [LARGE SCALE GENOMIC DNA]</scope>
    <source>
        <strain evidence="1 2">LCS9</strain>
    </source>
</reference>
<dbReference type="PATRIC" id="fig|1492898.3.peg.2254"/>
<keyword evidence="2" id="KW-1185">Reference proteome</keyword>
<dbReference type="InterPro" id="IPR036278">
    <property type="entry name" value="Sialidase_sf"/>
</dbReference>
<organism evidence="1 2">
    <name type="scientific">Flavisolibacter tropicus</name>
    <dbReference type="NCBI Taxonomy" id="1492898"/>
    <lineage>
        <taxon>Bacteria</taxon>
        <taxon>Pseudomonadati</taxon>
        <taxon>Bacteroidota</taxon>
        <taxon>Chitinophagia</taxon>
        <taxon>Chitinophagales</taxon>
        <taxon>Chitinophagaceae</taxon>
        <taxon>Flavisolibacter</taxon>
    </lineage>
</organism>
<evidence type="ECO:0000313" key="1">
    <source>
        <dbReference type="EMBL" id="ANE50864.1"/>
    </source>
</evidence>
<gene>
    <name evidence="1" type="ORF">SY85_10470</name>
</gene>
<protein>
    <recommendedName>
        <fullName evidence="3">Sialidase domain-containing protein</fullName>
    </recommendedName>
</protein>
<name>A0A172TVF5_9BACT</name>
<dbReference type="SUPFAM" id="SSF50939">
    <property type="entry name" value="Sialidases"/>
    <property type="match status" value="1"/>
</dbReference>
<dbReference type="Gene3D" id="2.120.10.10">
    <property type="match status" value="1"/>
</dbReference>
<accession>A0A172TVF5</accession>
<dbReference type="KEGG" id="fla:SY85_10470"/>
<evidence type="ECO:0000313" key="2">
    <source>
        <dbReference type="Proteomes" id="UP000077177"/>
    </source>
</evidence>
<dbReference type="STRING" id="1492898.SY85_10470"/>
<sequence length="417" mass="45580">MILQTLLNVNHSMNRYIKLMIGALVFLVACNDKSQSLVTAANQAIQVDSVPGQCPYLTKDPKGNTVLSWVRMLNDSSAVFCYAVSTDGKTFGQPVVIPHSHNIQPHGENLPKIIFKPSGEIIALWGAPSTNLTNKYAGMVFYAQSFDAGKNWSTPKPLTNDTASYDQRYYDVALLPTGEVGIIWLDNRKASNEEGSALYFASTNGKNGFQSERRIAESCCQCCRTDLFVDSKGGIHTLYRGIIKDSIRDMVHAVSTDGGRTFSSPKRISEDNWVLNGCPHTGPAMAETKDGLQFAWFTGGKDKGAYFTSSKDNGNSFSPRQAISPLGSHPQLAAMANGELVFVWDETATAGNKVFKRIGLQVRNADGQSVSDNYITADTATASFPVIATIKEKTSLIAYSQKIADNNFVFYQLFNVN</sequence>
<dbReference type="AlphaFoldDB" id="A0A172TVF5"/>
<dbReference type="EMBL" id="CP011390">
    <property type="protein sequence ID" value="ANE50864.1"/>
    <property type="molecule type" value="Genomic_DNA"/>
</dbReference>
<evidence type="ECO:0008006" key="3">
    <source>
        <dbReference type="Google" id="ProtNLM"/>
    </source>
</evidence>
<proteinExistence type="predicted"/>
<dbReference type="CDD" id="cd15482">
    <property type="entry name" value="Sialidase_non-viral"/>
    <property type="match status" value="1"/>
</dbReference>